<dbReference type="InterPro" id="IPR036162">
    <property type="entry name" value="Resolvase-like_N_sf"/>
</dbReference>
<feature type="domain" description="Resolvase/invertase-type recombinase catalytic" evidence="1">
    <location>
        <begin position="12"/>
        <end position="99"/>
    </location>
</feature>
<keyword evidence="2" id="KW-0547">Nucleotide-binding</keyword>
<dbReference type="Pfam" id="PF00239">
    <property type="entry name" value="Resolvase"/>
    <property type="match status" value="1"/>
</dbReference>
<name>T1A0W6_9ZZZZ</name>
<evidence type="ECO:0000259" key="1">
    <source>
        <dbReference type="PROSITE" id="PS51736"/>
    </source>
</evidence>
<dbReference type="PANTHER" id="PTHR30461">
    <property type="entry name" value="DNA-INVERTASE FROM LAMBDOID PROPHAGE"/>
    <property type="match status" value="1"/>
</dbReference>
<reference evidence="2" key="2">
    <citation type="journal article" date="2014" name="ISME J.">
        <title>Microbial stratification in low pH oxic and suboxic macroscopic growths along an acid mine drainage.</title>
        <authorList>
            <person name="Mendez-Garcia C."/>
            <person name="Mesa V."/>
            <person name="Sprenger R.R."/>
            <person name="Richter M."/>
            <person name="Diez M.S."/>
            <person name="Solano J."/>
            <person name="Bargiela R."/>
            <person name="Golyshina O.V."/>
            <person name="Manteca A."/>
            <person name="Ramos J.L."/>
            <person name="Gallego J.R."/>
            <person name="Llorente I."/>
            <person name="Martins Dos Santos V.A."/>
            <person name="Jensen O.N."/>
            <person name="Pelaez A.I."/>
            <person name="Sanchez J."/>
            <person name="Ferrer M."/>
        </authorList>
    </citation>
    <scope>NUCLEOTIDE SEQUENCE</scope>
</reference>
<keyword evidence="2" id="KW-0067">ATP-binding</keyword>
<accession>T1A0W6</accession>
<dbReference type="GO" id="GO:0003677">
    <property type="term" value="F:DNA binding"/>
    <property type="evidence" value="ECO:0007669"/>
    <property type="project" value="InterPro"/>
</dbReference>
<gene>
    <name evidence="2" type="ORF">B1A_18571</name>
</gene>
<dbReference type="InterPro" id="IPR006119">
    <property type="entry name" value="Resolv_N"/>
</dbReference>
<comment type="caution">
    <text evidence="2">The sequence shown here is derived from an EMBL/GenBank/DDBJ whole genome shotgun (WGS) entry which is preliminary data.</text>
</comment>
<dbReference type="AlphaFoldDB" id="T1A0W6"/>
<dbReference type="PROSITE" id="PS51736">
    <property type="entry name" value="RECOMBINASES_3"/>
    <property type="match status" value="1"/>
</dbReference>
<sequence>MNKITAEHLARRACVYLRQSTPGQVKNNLESQRLQYALVERARQLGWQEVEVIDEDLGISGSGVQRSGFDRLLRAVCDGQLGAVFSIEASRLARNGREW</sequence>
<proteinExistence type="predicted"/>
<dbReference type="SUPFAM" id="SSF53041">
    <property type="entry name" value="Resolvase-like"/>
    <property type="match status" value="1"/>
</dbReference>
<protein>
    <submittedName>
        <fullName evidence="2">Insertion sequence ATP-binding protein</fullName>
    </submittedName>
</protein>
<dbReference type="GO" id="GO:0005524">
    <property type="term" value="F:ATP binding"/>
    <property type="evidence" value="ECO:0007669"/>
    <property type="project" value="UniProtKB-KW"/>
</dbReference>
<dbReference type="EMBL" id="AUZX01013709">
    <property type="protein sequence ID" value="EQD34724.1"/>
    <property type="molecule type" value="Genomic_DNA"/>
</dbReference>
<evidence type="ECO:0000313" key="2">
    <source>
        <dbReference type="EMBL" id="EQD34724.1"/>
    </source>
</evidence>
<reference evidence="2" key="1">
    <citation type="submission" date="2013-08" db="EMBL/GenBank/DDBJ databases">
        <authorList>
            <person name="Mendez C."/>
            <person name="Richter M."/>
            <person name="Ferrer M."/>
            <person name="Sanchez J."/>
        </authorList>
    </citation>
    <scope>NUCLEOTIDE SEQUENCE</scope>
</reference>
<dbReference type="PANTHER" id="PTHR30461:SF23">
    <property type="entry name" value="DNA RECOMBINASE-RELATED"/>
    <property type="match status" value="1"/>
</dbReference>
<dbReference type="InterPro" id="IPR050639">
    <property type="entry name" value="SSR_resolvase"/>
</dbReference>
<dbReference type="CDD" id="cd00338">
    <property type="entry name" value="Ser_Recombinase"/>
    <property type="match status" value="1"/>
</dbReference>
<dbReference type="GO" id="GO:0000150">
    <property type="term" value="F:DNA strand exchange activity"/>
    <property type="evidence" value="ECO:0007669"/>
    <property type="project" value="InterPro"/>
</dbReference>
<dbReference type="Gene3D" id="3.40.50.1390">
    <property type="entry name" value="Resolvase, N-terminal catalytic domain"/>
    <property type="match status" value="1"/>
</dbReference>
<organism evidence="2">
    <name type="scientific">mine drainage metagenome</name>
    <dbReference type="NCBI Taxonomy" id="410659"/>
    <lineage>
        <taxon>unclassified sequences</taxon>
        <taxon>metagenomes</taxon>
        <taxon>ecological metagenomes</taxon>
    </lineage>
</organism>